<keyword evidence="1" id="KW-0147">Chitin-binding</keyword>
<feature type="non-terminal residue" evidence="7">
    <location>
        <position position="1"/>
    </location>
</feature>
<feature type="non-terminal residue" evidence="7">
    <location>
        <position position="51"/>
    </location>
</feature>
<dbReference type="PROSITE" id="PS50940">
    <property type="entry name" value="CHIT_BIND_II"/>
    <property type="match status" value="1"/>
</dbReference>
<keyword evidence="3" id="KW-0677">Repeat</keyword>
<dbReference type="EMBL" id="CAJVQB010037389">
    <property type="protein sequence ID" value="CAG8825154.1"/>
    <property type="molecule type" value="Genomic_DNA"/>
</dbReference>
<dbReference type="InterPro" id="IPR051940">
    <property type="entry name" value="Chitin_bind-dev_reg"/>
</dbReference>
<dbReference type="InterPro" id="IPR036508">
    <property type="entry name" value="Chitin-bd_dom_sf"/>
</dbReference>
<evidence type="ECO:0000313" key="7">
    <source>
        <dbReference type="EMBL" id="CAG8825154.1"/>
    </source>
</evidence>
<dbReference type="InterPro" id="IPR002557">
    <property type="entry name" value="Chitin-bd_dom"/>
</dbReference>
<dbReference type="SUPFAM" id="SSF57625">
    <property type="entry name" value="Invertebrate chitin-binding proteins"/>
    <property type="match status" value="1"/>
</dbReference>
<keyword evidence="5" id="KW-0325">Glycoprotein</keyword>
<organism evidence="7 8">
    <name type="scientific">Gigaspora margarita</name>
    <dbReference type="NCBI Taxonomy" id="4874"/>
    <lineage>
        <taxon>Eukaryota</taxon>
        <taxon>Fungi</taxon>
        <taxon>Fungi incertae sedis</taxon>
        <taxon>Mucoromycota</taxon>
        <taxon>Glomeromycotina</taxon>
        <taxon>Glomeromycetes</taxon>
        <taxon>Diversisporales</taxon>
        <taxon>Gigasporaceae</taxon>
        <taxon>Gigaspora</taxon>
    </lineage>
</organism>
<dbReference type="SMART" id="SM00494">
    <property type="entry name" value="ChtBD2"/>
    <property type="match status" value="1"/>
</dbReference>
<name>A0ABN7WBH2_GIGMA</name>
<proteinExistence type="predicted"/>
<reference evidence="7 8" key="1">
    <citation type="submission" date="2021-06" db="EMBL/GenBank/DDBJ databases">
        <authorList>
            <person name="Kallberg Y."/>
            <person name="Tangrot J."/>
            <person name="Rosling A."/>
        </authorList>
    </citation>
    <scope>NUCLEOTIDE SEQUENCE [LARGE SCALE GENOMIC DNA]</scope>
    <source>
        <strain evidence="7 8">120-4 pot B 10/14</strain>
    </source>
</reference>
<keyword evidence="8" id="KW-1185">Reference proteome</keyword>
<evidence type="ECO:0000256" key="4">
    <source>
        <dbReference type="ARBA" id="ARBA00023157"/>
    </source>
</evidence>
<dbReference type="Gene3D" id="2.170.140.10">
    <property type="entry name" value="Chitin binding domain"/>
    <property type="match status" value="1"/>
</dbReference>
<gene>
    <name evidence="7" type="ORF">GMARGA_LOCUS28767</name>
</gene>
<evidence type="ECO:0000256" key="3">
    <source>
        <dbReference type="ARBA" id="ARBA00022737"/>
    </source>
</evidence>
<dbReference type="Proteomes" id="UP000789901">
    <property type="component" value="Unassembled WGS sequence"/>
</dbReference>
<evidence type="ECO:0000256" key="2">
    <source>
        <dbReference type="ARBA" id="ARBA00022729"/>
    </source>
</evidence>
<keyword evidence="4" id="KW-1015">Disulfide bond</keyword>
<feature type="domain" description="Chitin-binding type-2" evidence="6">
    <location>
        <begin position="1"/>
        <end position="51"/>
    </location>
</feature>
<evidence type="ECO:0000259" key="6">
    <source>
        <dbReference type="PROSITE" id="PS50940"/>
    </source>
</evidence>
<dbReference type="Pfam" id="PF01607">
    <property type="entry name" value="CBM_14"/>
    <property type="match status" value="1"/>
</dbReference>
<evidence type="ECO:0000256" key="5">
    <source>
        <dbReference type="ARBA" id="ARBA00023180"/>
    </source>
</evidence>
<dbReference type="PANTHER" id="PTHR23301:SF0">
    <property type="entry name" value="CHITIN-BINDING TYPE-2 DOMAIN-CONTAINING PROTEIN-RELATED"/>
    <property type="match status" value="1"/>
</dbReference>
<accession>A0ABN7WBH2</accession>
<protein>
    <submittedName>
        <fullName evidence="7">46476_t:CDS:1</fullName>
    </submittedName>
</protein>
<comment type="caution">
    <text evidence="7">The sequence shown here is derived from an EMBL/GenBank/DDBJ whole genome shotgun (WGS) entry which is preliminary data.</text>
</comment>
<keyword evidence="2" id="KW-0732">Signal</keyword>
<evidence type="ECO:0000256" key="1">
    <source>
        <dbReference type="ARBA" id="ARBA00022669"/>
    </source>
</evidence>
<evidence type="ECO:0000313" key="8">
    <source>
        <dbReference type="Proteomes" id="UP000789901"/>
    </source>
</evidence>
<dbReference type="PANTHER" id="PTHR23301">
    <property type="entry name" value="CHITIN BINDING PERITROPHIN-A"/>
    <property type="match status" value="1"/>
</dbReference>
<sequence length="51" mass="5975">CEDLPNGLYANIYDCKSFYQCSNGQAYLFDCPDDLQWSSNKQRCEWPENSD</sequence>